<gene>
    <name evidence="1" type="ORF">OLC1_LOCUS6397</name>
</gene>
<evidence type="ECO:0000313" key="2">
    <source>
        <dbReference type="Proteomes" id="UP001161247"/>
    </source>
</evidence>
<accession>A0AAV1CJ51</accession>
<dbReference type="InterPro" id="IPR032675">
    <property type="entry name" value="LRR_dom_sf"/>
</dbReference>
<evidence type="ECO:0000313" key="1">
    <source>
        <dbReference type="EMBL" id="CAI9095416.1"/>
    </source>
</evidence>
<organism evidence="1 2">
    <name type="scientific">Oldenlandia corymbosa var. corymbosa</name>
    <dbReference type="NCBI Taxonomy" id="529605"/>
    <lineage>
        <taxon>Eukaryota</taxon>
        <taxon>Viridiplantae</taxon>
        <taxon>Streptophyta</taxon>
        <taxon>Embryophyta</taxon>
        <taxon>Tracheophyta</taxon>
        <taxon>Spermatophyta</taxon>
        <taxon>Magnoliopsida</taxon>
        <taxon>eudicotyledons</taxon>
        <taxon>Gunneridae</taxon>
        <taxon>Pentapetalae</taxon>
        <taxon>asterids</taxon>
        <taxon>lamiids</taxon>
        <taxon>Gentianales</taxon>
        <taxon>Rubiaceae</taxon>
        <taxon>Rubioideae</taxon>
        <taxon>Spermacoceae</taxon>
        <taxon>Hedyotis-Oldenlandia complex</taxon>
        <taxon>Oldenlandia</taxon>
    </lineage>
</organism>
<dbReference type="SUPFAM" id="SSF52058">
    <property type="entry name" value="L domain-like"/>
    <property type="match status" value="1"/>
</dbReference>
<dbReference type="Gene3D" id="3.80.10.10">
    <property type="entry name" value="Ribonuclease Inhibitor"/>
    <property type="match status" value="1"/>
</dbReference>
<sequence>MKDEMHSLVSLSFPCFTCGEVTDEMILSFPNLQNLSCIVVKPINASTDSSPFFAFESLCKLESLNISYYGKVLKAGELNFPSSIKKLTLSNFQLPWSHISVIGRLPNLEVLKLKSKTFEGPSWTTEEEHFLNLKCLKLDTLNIVHWNASGDHFSRLQQLIVRKCEQLEEIPLDIASISTLQIIEVHQCRKSVEDSVRRIEEEDIEGLKIFIKSSHSVV</sequence>
<dbReference type="AlphaFoldDB" id="A0AAV1CJ51"/>
<dbReference type="PANTHER" id="PTHR15140">
    <property type="entry name" value="TUBULIN-SPECIFIC CHAPERONE E"/>
    <property type="match status" value="1"/>
</dbReference>
<name>A0AAV1CJ51_OLDCO</name>
<reference evidence="1" key="1">
    <citation type="submission" date="2023-03" db="EMBL/GenBank/DDBJ databases">
        <authorList>
            <person name="Julca I."/>
        </authorList>
    </citation>
    <scope>NUCLEOTIDE SEQUENCE</scope>
</reference>
<dbReference type="EMBL" id="OX459119">
    <property type="protein sequence ID" value="CAI9095416.1"/>
    <property type="molecule type" value="Genomic_DNA"/>
</dbReference>
<keyword evidence="2" id="KW-1185">Reference proteome</keyword>
<protein>
    <submittedName>
        <fullName evidence="1">OLC1v1031369C1</fullName>
    </submittedName>
</protein>
<proteinExistence type="predicted"/>
<dbReference type="Proteomes" id="UP001161247">
    <property type="component" value="Chromosome 2"/>
</dbReference>
<dbReference type="PANTHER" id="PTHR15140:SF33">
    <property type="entry name" value="LATE BLIGHT RESISTANCE PROTEIN HOMOLOG R1A-3 ISOFORM X1"/>
    <property type="match status" value="1"/>
</dbReference>